<reference evidence="1 2" key="1">
    <citation type="submission" date="2017-10" db="EMBL/GenBank/DDBJ databases">
        <authorList>
            <consortium name="Urmite Genomes"/>
        </authorList>
    </citation>
    <scope>NUCLEOTIDE SEQUENCE [LARGE SCALE GENOMIC DNA]</scope>
    <source>
        <strain evidence="1 2">FB-527</strain>
    </source>
</reference>
<evidence type="ECO:0000313" key="1">
    <source>
        <dbReference type="EMBL" id="SOJ53583.1"/>
    </source>
</evidence>
<dbReference type="AlphaFoldDB" id="A0A7Z7IHI9"/>
<dbReference type="EMBL" id="OCTY01000002">
    <property type="protein sequence ID" value="SOJ53583.1"/>
    <property type="molecule type" value="Genomic_DNA"/>
</dbReference>
<organism evidence="1 2">
    <name type="scientific">Mycobacterium simulans</name>
    <dbReference type="NCBI Taxonomy" id="627089"/>
    <lineage>
        <taxon>Bacteria</taxon>
        <taxon>Bacillati</taxon>
        <taxon>Actinomycetota</taxon>
        <taxon>Actinomycetes</taxon>
        <taxon>Mycobacteriales</taxon>
        <taxon>Mycobacteriaceae</taxon>
        <taxon>Mycobacterium</taxon>
    </lineage>
</organism>
<keyword evidence="2" id="KW-1185">Reference proteome</keyword>
<protein>
    <submittedName>
        <fullName evidence="1">Uncharacterized protein</fullName>
    </submittedName>
</protein>
<proteinExistence type="predicted"/>
<gene>
    <name evidence="1" type="ORF">MSIMFB_01083</name>
</gene>
<dbReference type="Proteomes" id="UP000554965">
    <property type="component" value="Unassembled WGS sequence"/>
</dbReference>
<comment type="caution">
    <text evidence="1">The sequence shown here is derived from an EMBL/GenBank/DDBJ whole genome shotgun (WGS) entry which is preliminary data.</text>
</comment>
<accession>A0A7Z7IHI9</accession>
<evidence type="ECO:0000313" key="2">
    <source>
        <dbReference type="Proteomes" id="UP000554965"/>
    </source>
</evidence>
<sequence length="42" mass="5099">MIPETAQLHELPAYWQEQIRKLRRENHSLRTRLTQAQPSKSR</sequence>
<name>A0A7Z7IHI9_9MYCO</name>